<dbReference type="Proteomes" id="UP000694541">
    <property type="component" value="Unplaced"/>
</dbReference>
<dbReference type="AlphaFoldDB" id="A0A8B9RVR4"/>
<dbReference type="CDD" id="cd00063">
    <property type="entry name" value="FN3"/>
    <property type="match status" value="1"/>
</dbReference>
<dbReference type="Gene3D" id="2.60.40.10">
    <property type="entry name" value="Immunoglobulins"/>
    <property type="match status" value="2"/>
</dbReference>
<evidence type="ECO:0000313" key="2">
    <source>
        <dbReference type="Proteomes" id="UP000694541"/>
    </source>
</evidence>
<dbReference type="Ensembl" id="ENSANIT00000012970.1">
    <property type="protein sequence ID" value="ENSANIP00000012529.1"/>
    <property type="gene ID" value="ENSANIG00000008498.1"/>
</dbReference>
<evidence type="ECO:0008006" key="3">
    <source>
        <dbReference type="Google" id="ProtNLM"/>
    </source>
</evidence>
<protein>
    <recommendedName>
        <fullName evidence="3">Growth hormone receptor</fullName>
    </recommendedName>
</protein>
<dbReference type="InterPro" id="IPR003961">
    <property type="entry name" value="FN3_dom"/>
</dbReference>
<accession>A0A8B9RVR4</accession>
<dbReference type="SUPFAM" id="SSF49265">
    <property type="entry name" value="Fibronectin type III"/>
    <property type="match status" value="2"/>
</dbReference>
<dbReference type="InterPro" id="IPR036116">
    <property type="entry name" value="FN3_sf"/>
</dbReference>
<keyword evidence="2" id="KW-1185">Reference proteome</keyword>
<dbReference type="InterPro" id="IPR013783">
    <property type="entry name" value="Ig-like_fold"/>
</dbReference>
<organism evidence="1 2">
    <name type="scientific">Accipiter nisus</name>
    <name type="common">Eurasian sparrowhawk</name>
    <dbReference type="NCBI Taxonomy" id="211598"/>
    <lineage>
        <taxon>Eukaryota</taxon>
        <taxon>Metazoa</taxon>
        <taxon>Chordata</taxon>
        <taxon>Craniata</taxon>
        <taxon>Vertebrata</taxon>
        <taxon>Euteleostomi</taxon>
        <taxon>Archelosauria</taxon>
        <taxon>Archosauria</taxon>
        <taxon>Dinosauria</taxon>
        <taxon>Saurischia</taxon>
        <taxon>Theropoda</taxon>
        <taxon>Coelurosauria</taxon>
        <taxon>Aves</taxon>
        <taxon>Neognathae</taxon>
        <taxon>Neoaves</taxon>
        <taxon>Telluraves</taxon>
        <taxon>Accipitrimorphae</taxon>
        <taxon>Accipitriformes</taxon>
        <taxon>Accipitridae</taxon>
        <taxon>Accipitrinae</taxon>
        <taxon>Accipiter</taxon>
    </lineage>
</organism>
<sequence length="168" mass="19346">MHSPVLGCAGSAVLICCKDWLSVFQISLCRWPSYCNLILSINLSCILHFCCHSRNDEDWKECPDYITAGENSCYFNTSHTSIWIPYCVKLANKDEVFDEKCFSVDEIVLPDPPVHLNWTLLNTSQTGIHGDIQVRWDPPPTADVQKGWITLEYELQYKEVNETKWKEV</sequence>
<reference evidence="1" key="2">
    <citation type="submission" date="2025-09" db="UniProtKB">
        <authorList>
            <consortium name="Ensembl"/>
        </authorList>
    </citation>
    <scope>IDENTIFICATION</scope>
</reference>
<name>A0A8B9RVR4_9AVES</name>
<proteinExistence type="predicted"/>
<reference evidence="1" key="1">
    <citation type="submission" date="2025-08" db="UniProtKB">
        <authorList>
            <consortium name="Ensembl"/>
        </authorList>
    </citation>
    <scope>IDENTIFICATION</scope>
</reference>
<evidence type="ECO:0000313" key="1">
    <source>
        <dbReference type="Ensembl" id="ENSANIP00000012529.1"/>
    </source>
</evidence>